<evidence type="ECO:0008006" key="3">
    <source>
        <dbReference type="Google" id="ProtNLM"/>
    </source>
</evidence>
<protein>
    <recommendedName>
        <fullName evidence="3">Sensor histidine kinase</fullName>
    </recommendedName>
</protein>
<name>A0ABV3LHP0_9MICO</name>
<dbReference type="EMBL" id="JBFBMH010000004">
    <property type="protein sequence ID" value="MEW1974283.1"/>
    <property type="molecule type" value="Genomic_DNA"/>
</dbReference>
<organism evidence="1 2">
    <name type="scientific">Microbacterium profundi</name>
    <dbReference type="NCBI Taxonomy" id="450380"/>
    <lineage>
        <taxon>Bacteria</taxon>
        <taxon>Bacillati</taxon>
        <taxon>Actinomycetota</taxon>
        <taxon>Actinomycetes</taxon>
        <taxon>Micrococcales</taxon>
        <taxon>Microbacteriaceae</taxon>
        <taxon>Microbacterium</taxon>
    </lineage>
</organism>
<comment type="caution">
    <text evidence="1">The sequence shown here is derived from an EMBL/GenBank/DDBJ whole genome shotgun (WGS) entry which is preliminary data.</text>
</comment>
<accession>A0ABV3LHP0</accession>
<dbReference type="Proteomes" id="UP001553715">
    <property type="component" value="Unassembled WGS sequence"/>
</dbReference>
<keyword evidence="2" id="KW-1185">Reference proteome</keyword>
<sequence length="62" mass="6530">PSPRLGNPRRDLQRTMLKPSHTTLHLELEPGLGGSIDLAPADSGGARFTVRMPASALVAARA</sequence>
<feature type="non-terminal residue" evidence="1">
    <location>
        <position position="1"/>
    </location>
</feature>
<dbReference type="RefSeq" id="WP_366232518.1">
    <property type="nucleotide sequence ID" value="NZ_JBFBMH010000004.1"/>
</dbReference>
<evidence type="ECO:0000313" key="1">
    <source>
        <dbReference type="EMBL" id="MEW1974283.1"/>
    </source>
</evidence>
<evidence type="ECO:0000313" key="2">
    <source>
        <dbReference type="Proteomes" id="UP001553715"/>
    </source>
</evidence>
<proteinExistence type="predicted"/>
<gene>
    <name evidence="1" type="ORF">AB0301_04255</name>
</gene>
<reference evidence="1 2" key="1">
    <citation type="submission" date="2024-06" db="EMBL/GenBank/DDBJ databases">
        <title>The Natural Products Discovery Center: Release of the First 8490 Sequenced Strains for Exploring Actinobacteria Biosynthetic Diversity.</title>
        <authorList>
            <person name="Kalkreuter E."/>
            <person name="Kautsar S.A."/>
            <person name="Yang D."/>
            <person name="Bader C.D."/>
            <person name="Teijaro C.N."/>
            <person name="Fluegel L."/>
            <person name="Davis C.M."/>
            <person name="Simpson J.R."/>
            <person name="Lauterbach L."/>
            <person name="Steele A.D."/>
            <person name="Gui C."/>
            <person name="Meng S."/>
            <person name="Li G."/>
            <person name="Viehrig K."/>
            <person name="Ye F."/>
            <person name="Su P."/>
            <person name="Kiefer A.F."/>
            <person name="Nichols A."/>
            <person name="Cepeda A.J."/>
            <person name="Yan W."/>
            <person name="Fan B."/>
            <person name="Jiang Y."/>
            <person name="Adhikari A."/>
            <person name="Zheng C.-J."/>
            <person name="Schuster L."/>
            <person name="Cowan T.M."/>
            <person name="Smanski M.J."/>
            <person name="Chevrette M.G."/>
            <person name="De Carvalho L.P.S."/>
            <person name="Shen B."/>
        </authorList>
    </citation>
    <scope>NUCLEOTIDE SEQUENCE [LARGE SCALE GENOMIC DNA]</scope>
    <source>
        <strain evidence="1 2">NPDC077434</strain>
    </source>
</reference>